<dbReference type="PROSITE" id="PS01031">
    <property type="entry name" value="SHSP"/>
    <property type="match status" value="1"/>
</dbReference>
<comment type="similarity">
    <text evidence="2 3">Belongs to the small heat shock protein (HSP20) family.</text>
</comment>
<keyword evidence="1 5" id="KW-0346">Stress response</keyword>
<protein>
    <submittedName>
        <fullName evidence="5">18.5 kDa class I heat shock protein</fullName>
    </submittedName>
</protein>
<dbReference type="SUPFAM" id="SSF49764">
    <property type="entry name" value="HSP20-like chaperones"/>
    <property type="match status" value="1"/>
</dbReference>
<gene>
    <name evidence="5" type="ORF">D8674_006727</name>
</gene>
<organism evidence="5 6">
    <name type="scientific">Pyrus ussuriensis x Pyrus communis</name>
    <dbReference type="NCBI Taxonomy" id="2448454"/>
    <lineage>
        <taxon>Eukaryota</taxon>
        <taxon>Viridiplantae</taxon>
        <taxon>Streptophyta</taxon>
        <taxon>Embryophyta</taxon>
        <taxon>Tracheophyta</taxon>
        <taxon>Spermatophyta</taxon>
        <taxon>Magnoliopsida</taxon>
        <taxon>eudicotyledons</taxon>
        <taxon>Gunneridae</taxon>
        <taxon>Pentapetalae</taxon>
        <taxon>rosids</taxon>
        <taxon>fabids</taxon>
        <taxon>Rosales</taxon>
        <taxon>Rosaceae</taxon>
        <taxon>Amygdaloideae</taxon>
        <taxon>Maleae</taxon>
        <taxon>Pyrus</taxon>
    </lineage>
</organism>
<dbReference type="InterPro" id="IPR002068">
    <property type="entry name" value="A-crystallin/Hsp20_dom"/>
</dbReference>
<dbReference type="PANTHER" id="PTHR11527">
    <property type="entry name" value="HEAT-SHOCK PROTEIN 20 FAMILY MEMBER"/>
    <property type="match status" value="1"/>
</dbReference>
<evidence type="ECO:0000313" key="5">
    <source>
        <dbReference type="EMBL" id="KAB2607010.1"/>
    </source>
</evidence>
<dbReference type="Proteomes" id="UP000327157">
    <property type="component" value="Chromosome 11"/>
</dbReference>
<evidence type="ECO:0000259" key="4">
    <source>
        <dbReference type="PROSITE" id="PS01031"/>
    </source>
</evidence>
<reference evidence="6" key="2">
    <citation type="submission" date="2019-10" db="EMBL/GenBank/DDBJ databases">
        <title>A de novo genome assembly of a pear dwarfing rootstock.</title>
        <authorList>
            <person name="Wang F."/>
            <person name="Wang J."/>
            <person name="Li S."/>
            <person name="Zhang Y."/>
            <person name="Fang M."/>
            <person name="Ma L."/>
            <person name="Zhao Y."/>
            <person name="Jiang S."/>
        </authorList>
    </citation>
    <scope>NUCLEOTIDE SEQUENCE [LARGE SCALE GENOMIC DNA]</scope>
</reference>
<dbReference type="Gene3D" id="2.60.40.790">
    <property type="match status" value="1"/>
</dbReference>
<accession>A0A5N5FZZ7</accession>
<keyword evidence="6" id="KW-1185">Reference proteome</keyword>
<sequence>MVLTKPSKSQKKIKFEQKTHLHIQNHRKEIETPKLRNVFDPFSLNLWDPFKDFQFLSSSSLFAFPEFSQENSAFVNIRVDWKESPEAHLFKTDVPGLKKEEVKIGERNVEKEDKNKWHIVERSNGKFLRRFQLPKNNGVLSVTIPKAKVKKLDVKAIEISG</sequence>
<name>A0A5N5FZZ7_9ROSA</name>
<evidence type="ECO:0000256" key="1">
    <source>
        <dbReference type="ARBA" id="ARBA00023016"/>
    </source>
</evidence>
<evidence type="ECO:0000313" key="6">
    <source>
        <dbReference type="Proteomes" id="UP000327157"/>
    </source>
</evidence>
<comment type="caution">
    <text evidence="5">The sequence shown here is derived from an EMBL/GenBank/DDBJ whole genome shotgun (WGS) entry which is preliminary data.</text>
</comment>
<dbReference type="OrthoDB" id="1245404at2759"/>
<reference evidence="5 6" key="3">
    <citation type="submission" date="2019-11" db="EMBL/GenBank/DDBJ databases">
        <title>A de novo genome assembly of a pear dwarfing rootstock.</title>
        <authorList>
            <person name="Wang F."/>
            <person name="Wang J."/>
            <person name="Li S."/>
            <person name="Zhang Y."/>
            <person name="Fang M."/>
            <person name="Ma L."/>
            <person name="Zhao Y."/>
            <person name="Jiang S."/>
        </authorList>
    </citation>
    <scope>NUCLEOTIDE SEQUENCE [LARGE SCALE GENOMIC DNA]</scope>
    <source>
        <strain evidence="5">S2</strain>
        <tissue evidence="5">Leaf</tissue>
    </source>
</reference>
<evidence type="ECO:0000256" key="3">
    <source>
        <dbReference type="RuleBase" id="RU003616"/>
    </source>
</evidence>
<feature type="domain" description="SHSP" evidence="4">
    <location>
        <begin position="70"/>
        <end position="161"/>
    </location>
</feature>
<proteinExistence type="inferred from homology"/>
<dbReference type="InterPro" id="IPR031107">
    <property type="entry name" value="Small_HSP"/>
</dbReference>
<dbReference type="AlphaFoldDB" id="A0A5N5FZZ7"/>
<dbReference type="EMBL" id="SMOL01000559">
    <property type="protein sequence ID" value="KAB2607010.1"/>
    <property type="molecule type" value="Genomic_DNA"/>
</dbReference>
<dbReference type="InterPro" id="IPR008978">
    <property type="entry name" value="HSP20-like_chaperone"/>
</dbReference>
<reference evidence="5 6" key="1">
    <citation type="submission" date="2019-09" db="EMBL/GenBank/DDBJ databases">
        <authorList>
            <person name="Ou C."/>
        </authorList>
    </citation>
    <scope>NUCLEOTIDE SEQUENCE [LARGE SCALE GENOMIC DNA]</scope>
    <source>
        <strain evidence="5">S2</strain>
        <tissue evidence="5">Leaf</tissue>
    </source>
</reference>
<dbReference type="Pfam" id="PF00011">
    <property type="entry name" value="HSP20"/>
    <property type="match status" value="1"/>
</dbReference>
<evidence type="ECO:0000256" key="2">
    <source>
        <dbReference type="PROSITE-ProRule" id="PRU00285"/>
    </source>
</evidence>